<feature type="transmembrane region" description="Helical" evidence="2">
    <location>
        <begin position="487"/>
        <end position="518"/>
    </location>
</feature>
<protein>
    <submittedName>
        <fullName evidence="4">PGG domain-containing protein</fullName>
    </submittedName>
</protein>
<evidence type="ECO:0000313" key="5">
    <source>
        <dbReference type="Proteomes" id="UP001237642"/>
    </source>
</evidence>
<dbReference type="SUPFAM" id="SSF48403">
    <property type="entry name" value="Ankyrin repeat"/>
    <property type="match status" value="1"/>
</dbReference>
<dbReference type="EMBL" id="JAUIZM010000011">
    <property type="protein sequence ID" value="KAK1355082.1"/>
    <property type="molecule type" value="Genomic_DNA"/>
</dbReference>
<gene>
    <name evidence="4" type="ORF">POM88_048338</name>
</gene>
<dbReference type="AlphaFoldDB" id="A0AAD8M0I1"/>
<feature type="region of interest" description="Disordered" evidence="1">
    <location>
        <begin position="1"/>
        <end position="39"/>
    </location>
</feature>
<dbReference type="PANTHER" id="PTHR24177:SF472">
    <property type="entry name" value="PGG DOMAIN-CONTAINING PROTEIN"/>
    <property type="match status" value="1"/>
</dbReference>
<keyword evidence="2" id="KW-0472">Membrane</keyword>
<name>A0AAD8M0I1_9APIA</name>
<dbReference type="Pfam" id="PF13962">
    <property type="entry name" value="PGG"/>
    <property type="match status" value="1"/>
</dbReference>
<dbReference type="GO" id="GO:0016020">
    <property type="term" value="C:membrane"/>
    <property type="evidence" value="ECO:0007669"/>
    <property type="project" value="TreeGrafter"/>
</dbReference>
<keyword evidence="2" id="KW-0812">Transmembrane</keyword>
<feature type="domain" description="PGG" evidence="3">
    <location>
        <begin position="442"/>
        <end position="554"/>
    </location>
</feature>
<organism evidence="4 5">
    <name type="scientific">Heracleum sosnowskyi</name>
    <dbReference type="NCBI Taxonomy" id="360622"/>
    <lineage>
        <taxon>Eukaryota</taxon>
        <taxon>Viridiplantae</taxon>
        <taxon>Streptophyta</taxon>
        <taxon>Embryophyta</taxon>
        <taxon>Tracheophyta</taxon>
        <taxon>Spermatophyta</taxon>
        <taxon>Magnoliopsida</taxon>
        <taxon>eudicotyledons</taxon>
        <taxon>Gunneridae</taxon>
        <taxon>Pentapetalae</taxon>
        <taxon>asterids</taxon>
        <taxon>campanulids</taxon>
        <taxon>Apiales</taxon>
        <taxon>Apiaceae</taxon>
        <taxon>Apioideae</taxon>
        <taxon>apioid superclade</taxon>
        <taxon>Tordylieae</taxon>
        <taxon>Tordyliinae</taxon>
        <taxon>Heracleum</taxon>
    </lineage>
</organism>
<evidence type="ECO:0000256" key="2">
    <source>
        <dbReference type="SAM" id="Phobius"/>
    </source>
</evidence>
<reference evidence="4" key="1">
    <citation type="submission" date="2023-02" db="EMBL/GenBank/DDBJ databases">
        <title>Genome of toxic invasive species Heracleum sosnowskyi carries increased number of genes despite the absence of recent whole-genome duplications.</title>
        <authorList>
            <person name="Schelkunov M."/>
            <person name="Shtratnikova V."/>
            <person name="Makarenko M."/>
            <person name="Klepikova A."/>
            <person name="Omelchenko D."/>
            <person name="Novikova G."/>
            <person name="Obukhova E."/>
            <person name="Bogdanov V."/>
            <person name="Penin A."/>
            <person name="Logacheva M."/>
        </authorList>
    </citation>
    <scope>NUCLEOTIDE SEQUENCE</scope>
    <source>
        <strain evidence="4">Hsosn_3</strain>
        <tissue evidence="4">Leaf</tissue>
    </source>
</reference>
<reference evidence="4" key="2">
    <citation type="submission" date="2023-05" db="EMBL/GenBank/DDBJ databases">
        <authorList>
            <person name="Schelkunov M.I."/>
        </authorList>
    </citation>
    <scope>NUCLEOTIDE SEQUENCE</scope>
    <source>
        <strain evidence="4">Hsosn_3</strain>
        <tissue evidence="4">Leaf</tissue>
    </source>
</reference>
<dbReference type="InterPro" id="IPR002110">
    <property type="entry name" value="Ankyrin_rpt"/>
</dbReference>
<dbReference type="InterPro" id="IPR026961">
    <property type="entry name" value="PGG_dom"/>
</dbReference>
<accession>A0AAD8M0I1</accession>
<dbReference type="Proteomes" id="UP001237642">
    <property type="component" value="Unassembled WGS sequence"/>
</dbReference>
<evidence type="ECO:0000313" key="4">
    <source>
        <dbReference type="EMBL" id="KAK1355082.1"/>
    </source>
</evidence>
<feature type="transmembrane region" description="Helical" evidence="2">
    <location>
        <begin position="447"/>
        <end position="467"/>
    </location>
</feature>
<evidence type="ECO:0000259" key="3">
    <source>
        <dbReference type="Pfam" id="PF13962"/>
    </source>
</evidence>
<feature type="transmembrane region" description="Helical" evidence="2">
    <location>
        <begin position="530"/>
        <end position="556"/>
    </location>
</feature>
<sequence length="608" mass="68330">MKQEEEMAGPSSSTGSSADMELQPHHSINIPTPPQPNFPSSIYVSDRENYQAICLPLYEAALKGDWPTAQGIIGKFPQVINVSITMYHDTALHIASSTKHTHFVQELMNLMQPEDLELQNYHLNTALCIAAAAGTVKIAEIMVKKNPNLLRKRGTNNMSPLSLAALFRRNDLVSCLYSKTNNMTDDEWTNTDRVMLLQACISANLYDIALELLHHHKKELALATDKNALHALARNPSLLDETSQPLFGKLFNTILPGPSVSFSEKKYQALEIVRIIWREIVKLEHDEMWNIIRGSSETGDQLLFVAAALGNTKFLIELLRLSPELIWEKDDNDHTIFHVAVLHRQESVYNLLHEIGSGKDIITSSRDSNNNSILHLAAMKPEKNRLHVVSGVALQMQREILWFKEVETMVHPSLREMKNKQGKTPQYLFTEQHAELLERGESWMKDTAAQCMVVAALVATMMFAAAFTLPGGTNGDNGEPIFKNRSAFMVFIITDAVSLFSSSASILVFLAILTARYAESDFLVSLPIKLLIGLLTLFVSIATMMIAFSASFFLVYTKGVKWVPYLISFLAGVPVVMFVVLQYPLFFFVLRATYSSRYLFKPTKHMLY</sequence>
<dbReference type="Pfam" id="PF12796">
    <property type="entry name" value="Ank_2"/>
    <property type="match status" value="1"/>
</dbReference>
<evidence type="ECO:0000256" key="1">
    <source>
        <dbReference type="SAM" id="MobiDB-lite"/>
    </source>
</evidence>
<keyword evidence="2" id="KW-1133">Transmembrane helix</keyword>
<dbReference type="InterPro" id="IPR036770">
    <property type="entry name" value="Ankyrin_rpt-contain_sf"/>
</dbReference>
<keyword evidence="5" id="KW-1185">Reference proteome</keyword>
<dbReference type="PANTHER" id="PTHR24177">
    <property type="entry name" value="CASKIN"/>
    <property type="match status" value="1"/>
</dbReference>
<dbReference type="Gene3D" id="1.25.40.20">
    <property type="entry name" value="Ankyrin repeat-containing domain"/>
    <property type="match status" value="1"/>
</dbReference>
<feature type="transmembrane region" description="Helical" evidence="2">
    <location>
        <begin position="562"/>
        <end position="590"/>
    </location>
</feature>
<dbReference type="SMART" id="SM00248">
    <property type="entry name" value="ANK"/>
    <property type="match status" value="7"/>
</dbReference>
<proteinExistence type="predicted"/>
<comment type="caution">
    <text evidence="4">The sequence shown here is derived from an EMBL/GenBank/DDBJ whole genome shotgun (WGS) entry which is preliminary data.</text>
</comment>